<evidence type="ECO:0000256" key="1">
    <source>
        <dbReference type="ARBA" id="ARBA00023054"/>
    </source>
</evidence>
<dbReference type="OrthoDB" id="568378at2759"/>
<keyword evidence="3" id="KW-1185">Reference proteome</keyword>
<reference evidence="2" key="1">
    <citation type="submission" date="2020-12" db="EMBL/GenBank/DDBJ databases">
        <authorList>
            <person name="Iha C."/>
        </authorList>
    </citation>
    <scope>NUCLEOTIDE SEQUENCE</scope>
</reference>
<gene>
    <name evidence="2" type="ORF">OSTQU699_LOCUS7510</name>
</gene>
<comment type="caution">
    <text evidence="2">The sequence shown here is derived from an EMBL/GenBank/DDBJ whole genome shotgun (WGS) entry which is preliminary data.</text>
</comment>
<feature type="non-terminal residue" evidence="2">
    <location>
        <position position="155"/>
    </location>
</feature>
<dbReference type="Proteomes" id="UP000708148">
    <property type="component" value="Unassembled WGS sequence"/>
</dbReference>
<keyword evidence="1" id="KW-0175">Coiled coil</keyword>
<organism evidence="2 3">
    <name type="scientific">Ostreobium quekettii</name>
    <dbReference type="NCBI Taxonomy" id="121088"/>
    <lineage>
        <taxon>Eukaryota</taxon>
        <taxon>Viridiplantae</taxon>
        <taxon>Chlorophyta</taxon>
        <taxon>core chlorophytes</taxon>
        <taxon>Ulvophyceae</taxon>
        <taxon>TCBD clade</taxon>
        <taxon>Bryopsidales</taxon>
        <taxon>Ostreobineae</taxon>
        <taxon>Ostreobiaceae</taxon>
        <taxon>Ostreobium</taxon>
    </lineage>
</organism>
<name>A0A8S1J8C5_9CHLO</name>
<evidence type="ECO:0000313" key="3">
    <source>
        <dbReference type="Proteomes" id="UP000708148"/>
    </source>
</evidence>
<sequence length="155" mass="17838">VIDTYHEVQRAFAPKIKDAPPPQHNKKEYGQKGGVNASEMMAELVSKSKYQAEVAADTVKYREVVTDLIKRVTAFKAENMDELRRFLNEADEHLDRLTDESAVLKSFPWPATRFDAFREGVGLDDELEAMKRKMREWPPLGKLRQQGLKKIIDYA</sequence>
<accession>A0A8S1J8C5</accession>
<protein>
    <submittedName>
        <fullName evidence="2">Uncharacterized protein</fullName>
    </submittedName>
</protein>
<proteinExistence type="predicted"/>
<dbReference type="EMBL" id="CAJHUC010001725">
    <property type="protein sequence ID" value="CAD7702153.1"/>
    <property type="molecule type" value="Genomic_DNA"/>
</dbReference>
<dbReference type="AlphaFoldDB" id="A0A8S1J8C5"/>
<feature type="non-terminal residue" evidence="2">
    <location>
        <position position="1"/>
    </location>
</feature>
<dbReference type="PANTHER" id="PTHR31342:SF16">
    <property type="entry name" value="TALIN_MIDDLE DOMAIN-CONTAINING PROTEIN"/>
    <property type="match status" value="1"/>
</dbReference>
<dbReference type="InterPro" id="IPR040265">
    <property type="entry name" value="CHUP1/IPGA1-like"/>
</dbReference>
<evidence type="ECO:0000313" key="2">
    <source>
        <dbReference type="EMBL" id="CAD7702153.1"/>
    </source>
</evidence>
<dbReference type="PANTHER" id="PTHR31342">
    <property type="entry name" value="PROTEIN CHUP1, CHLOROPLASTIC"/>
    <property type="match status" value="1"/>
</dbReference>